<keyword evidence="3" id="KW-1185">Reference proteome</keyword>
<dbReference type="EMBL" id="KQ085896">
    <property type="protein sequence ID" value="KLO18274.1"/>
    <property type="molecule type" value="Genomic_DNA"/>
</dbReference>
<feature type="compositionally biased region" description="Basic residues" evidence="1">
    <location>
        <begin position="75"/>
        <end position="88"/>
    </location>
</feature>
<evidence type="ECO:0000256" key="1">
    <source>
        <dbReference type="SAM" id="MobiDB-lite"/>
    </source>
</evidence>
<evidence type="ECO:0000313" key="3">
    <source>
        <dbReference type="Proteomes" id="UP000053477"/>
    </source>
</evidence>
<dbReference type="AlphaFoldDB" id="A0A0H2S2L4"/>
<protein>
    <submittedName>
        <fullName evidence="2">Uncharacterized protein</fullName>
    </submittedName>
</protein>
<reference evidence="2 3" key="1">
    <citation type="submission" date="2015-04" db="EMBL/GenBank/DDBJ databases">
        <title>Complete genome sequence of Schizopora paradoxa KUC8140, a cosmopolitan wood degrader in East Asia.</title>
        <authorList>
            <consortium name="DOE Joint Genome Institute"/>
            <person name="Min B."/>
            <person name="Park H."/>
            <person name="Jang Y."/>
            <person name="Kim J.-J."/>
            <person name="Kim K.H."/>
            <person name="Pangilinan J."/>
            <person name="Lipzen A."/>
            <person name="Riley R."/>
            <person name="Grigoriev I.V."/>
            <person name="Spatafora J.W."/>
            <person name="Choi I.-G."/>
        </authorList>
    </citation>
    <scope>NUCLEOTIDE SEQUENCE [LARGE SCALE GENOMIC DNA]</scope>
    <source>
        <strain evidence="2 3">KUC8140</strain>
    </source>
</reference>
<name>A0A0H2S2L4_9AGAM</name>
<dbReference type="Proteomes" id="UP000053477">
    <property type="component" value="Unassembled WGS sequence"/>
</dbReference>
<organism evidence="2 3">
    <name type="scientific">Schizopora paradoxa</name>
    <dbReference type="NCBI Taxonomy" id="27342"/>
    <lineage>
        <taxon>Eukaryota</taxon>
        <taxon>Fungi</taxon>
        <taxon>Dikarya</taxon>
        <taxon>Basidiomycota</taxon>
        <taxon>Agaricomycotina</taxon>
        <taxon>Agaricomycetes</taxon>
        <taxon>Hymenochaetales</taxon>
        <taxon>Schizoporaceae</taxon>
        <taxon>Schizopora</taxon>
    </lineage>
</organism>
<evidence type="ECO:0000313" key="2">
    <source>
        <dbReference type="EMBL" id="KLO18274.1"/>
    </source>
</evidence>
<accession>A0A0H2S2L4</accession>
<feature type="region of interest" description="Disordered" evidence="1">
    <location>
        <begin position="51"/>
        <end position="88"/>
    </location>
</feature>
<gene>
    <name evidence="2" type="ORF">SCHPADRAFT_127661</name>
</gene>
<proteinExistence type="predicted"/>
<sequence>MLRGCAARVYIATGKHIYLPTSPPLPQHPRPLRCACHLPPARGCREMRFRKKRAESTQARPGSETEGLPADSVSQRKRSRSSKRKAKAPLRIVSAIASHSLDAALALSDSLGPLKAPVTSVGHARDIWENVTRTTQDARNLRSEIETFRTRLQAVVPIPMKSESEEKTFDYFIDSLTPLDKELDDIETWIEQLLGERVGSRILHWKQFDCELKSAQARFQSSKDTFSITSTFLSSTLLLRMHKGDLDVPVHHLEKTEQNHKQIIKNFNDLRRVVILLSLVPASLFDYGM</sequence>
<dbReference type="InParanoid" id="A0A0H2S2L4"/>